<feature type="transmembrane region" description="Helical" evidence="1">
    <location>
        <begin position="210"/>
        <end position="234"/>
    </location>
</feature>
<dbReference type="Pfam" id="PF06966">
    <property type="entry name" value="DUF1295"/>
    <property type="match status" value="1"/>
</dbReference>
<gene>
    <name evidence="2" type="ORF">LMG27198_28340</name>
</gene>
<keyword evidence="1" id="KW-1133">Transmembrane helix</keyword>
<keyword evidence="3" id="KW-1185">Reference proteome</keyword>
<dbReference type="Proteomes" id="UP001144323">
    <property type="component" value="Unassembled WGS sequence"/>
</dbReference>
<keyword evidence="1" id="KW-0472">Membrane</keyword>
<dbReference type="RefSeq" id="WP_349775547.1">
    <property type="nucleotide sequence ID" value="NZ_BSEC01000001.1"/>
</dbReference>
<dbReference type="PROSITE" id="PS50244">
    <property type="entry name" value="S5A_REDUCTASE"/>
    <property type="match status" value="1"/>
</dbReference>
<feature type="transmembrane region" description="Helical" evidence="1">
    <location>
        <begin position="28"/>
        <end position="49"/>
    </location>
</feature>
<organism evidence="2 3">
    <name type="scientific">Methylocystis echinoides</name>
    <dbReference type="NCBI Taxonomy" id="29468"/>
    <lineage>
        <taxon>Bacteria</taxon>
        <taxon>Pseudomonadati</taxon>
        <taxon>Pseudomonadota</taxon>
        <taxon>Alphaproteobacteria</taxon>
        <taxon>Hyphomicrobiales</taxon>
        <taxon>Methylocystaceae</taxon>
        <taxon>Methylocystis</taxon>
    </lineage>
</organism>
<feature type="transmembrane region" description="Helical" evidence="1">
    <location>
        <begin position="187"/>
        <end position="204"/>
    </location>
</feature>
<reference evidence="2" key="1">
    <citation type="journal article" date="2023" name="Int. J. Syst. Evol. Microbiol.">
        <title>Methylocystis iwaonis sp. nov., a type II methane-oxidizing bacterium from surface soil of a rice paddy field in Japan, and emended description of the genus Methylocystis (ex Whittenbury et al. 1970) Bowman et al. 1993.</title>
        <authorList>
            <person name="Kaise H."/>
            <person name="Sawadogo J.B."/>
            <person name="Alam M.S."/>
            <person name="Ueno C."/>
            <person name="Dianou D."/>
            <person name="Shinjo R."/>
            <person name="Asakawa S."/>
        </authorList>
    </citation>
    <scope>NUCLEOTIDE SEQUENCE</scope>
    <source>
        <strain evidence="2">LMG27198</strain>
    </source>
</reference>
<sequence>MHLLLATAAGLSIVMSLAWVLQRQTGQSGWIDATWSFAIGAASVFLALTPTEAGQPTGRQWLVAGLALVGSLRLGAHIALRSRGAAEDPRYHDLAVEWGADFPRRLFWFLQIQAVCAYLLSLAVYLAARNPAHWPAMTDYVGAAVILVAIAGETWSDATLARFRAAHGPGRRICMQGPWRWSRHPNYFFQWFAWVGFAVIAANLEGQWPQGWLAMLAPAFMYWLLAHVSGVPALEKYMLASRGDAFRAYQAQVNAFFPGPRKRA</sequence>
<protein>
    <submittedName>
        <fullName evidence="2">Membrane protein</fullName>
    </submittedName>
</protein>
<feature type="transmembrane region" description="Helical" evidence="1">
    <location>
        <begin position="106"/>
        <end position="128"/>
    </location>
</feature>
<evidence type="ECO:0000256" key="1">
    <source>
        <dbReference type="SAM" id="Phobius"/>
    </source>
</evidence>
<keyword evidence="1" id="KW-0812">Transmembrane</keyword>
<proteinExistence type="predicted"/>
<dbReference type="PANTHER" id="PTHR32251">
    <property type="entry name" value="3-OXO-5-ALPHA-STEROID 4-DEHYDROGENASE"/>
    <property type="match status" value="1"/>
</dbReference>
<accession>A0A9W6GVL7</accession>
<dbReference type="GO" id="GO:0016020">
    <property type="term" value="C:membrane"/>
    <property type="evidence" value="ECO:0007669"/>
    <property type="project" value="TreeGrafter"/>
</dbReference>
<dbReference type="InterPro" id="IPR010721">
    <property type="entry name" value="UstE-like"/>
</dbReference>
<feature type="transmembrane region" description="Helical" evidence="1">
    <location>
        <begin position="61"/>
        <end position="80"/>
    </location>
</feature>
<dbReference type="PANTHER" id="PTHR32251:SF17">
    <property type="entry name" value="STEROID 5-ALPHA REDUCTASE C-TERMINAL DOMAIN-CONTAINING PROTEIN"/>
    <property type="match status" value="1"/>
</dbReference>
<dbReference type="Gene3D" id="1.20.120.1630">
    <property type="match status" value="1"/>
</dbReference>
<dbReference type="EMBL" id="BSEC01000001">
    <property type="protein sequence ID" value="GLI93842.1"/>
    <property type="molecule type" value="Genomic_DNA"/>
</dbReference>
<evidence type="ECO:0000313" key="2">
    <source>
        <dbReference type="EMBL" id="GLI93842.1"/>
    </source>
</evidence>
<evidence type="ECO:0000313" key="3">
    <source>
        <dbReference type="Proteomes" id="UP001144323"/>
    </source>
</evidence>
<comment type="caution">
    <text evidence="2">The sequence shown here is derived from an EMBL/GenBank/DDBJ whole genome shotgun (WGS) entry which is preliminary data.</text>
</comment>
<name>A0A9W6GVL7_9HYPH</name>
<dbReference type="AlphaFoldDB" id="A0A9W6GVL7"/>